<keyword evidence="2" id="KW-1185">Reference proteome</keyword>
<organism evidence="1 2">
    <name type="scientific">Dentiscutata erythropus</name>
    <dbReference type="NCBI Taxonomy" id="1348616"/>
    <lineage>
        <taxon>Eukaryota</taxon>
        <taxon>Fungi</taxon>
        <taxon>Fungi incertae sedis</taxon>
        <taxon>Mucoromycota</taxon>
        <taxon>Glomeromycotina</taxon>
        <taxon>Glomeromycetes</taxon>
        <taxon>Diversisporales</taxon>
        <taxon>Gigasporaceae</taxon>
        <taxon>Dentiscutata</taxon>
    </lineage>
</organism>
<comment type="caution">
    <text evidence="1">The sequence shown here is derived from an EMBL/GenBank/DDBJ whole genome shotgun (WGS) entry which is preliminary data.</text>
</comment>
<accession>A0A9N9GES6</accession>
<sequence length="164" mass="19401">MHETVISRLNSGLKLEIAVCMYSFYRELTSFAKWSKKLAPTYDDYTKCYTFLFEDTYDINRSIYEEDIDIAVLVERSEGVSIPIRFGARFDLFNLPEFVNNNICKYEFDNRNNIYLKLEIKVGGNGQSINRVSTYSLTILAWKLYYILDCLKVDWDFNIIWDII</sequence>
<gene>
    <name evidence="1" type="ORF">DERYTH_LOCUS7712</name>
</gene>
<evidence type="ECO:0000313" key="1">
    <source>
        <dbReference type="EMBL" id="CAG8602406.1"/>
    </source>
</evidence>
<dbReference type="OrthoDB" id="10447918at2759"/>
<dbReference type="AlphaFoldDB" id="A0A9N9GES6"/>
<name>A0A9N9GES6_9GLOM</name>
<proteinExistence type="predicted"/>
<protein>
    <submittedName>
        <fullName evidence="1">3172_t:CDS:1</fullName>
    </submittedName>
</protein>
<dbReference type="Proteomes" id="UP000789405">
    <property type="component" value="Unassembled WGS sequence"/>
</dbReference>
<evidence type="ECO:0000313" key="2">
    <source>
        <dbReference type="Proteomes" id="UP000789405"/>
    </source>
</evidence>
<dbReference type="EMBL" id="CAJVPY010003810">
    <property type="protein sequence ID" value="CAG8602406.1"/>
    <property type="molecule type" value="Genomic_DNA"/>
</dbReference>
<reference evidence="1" key="1">
    <citation type="submission" date="2021-06" db="EMBL/GenBank/DDBJ databases">
        <authorList>
            <person name="Kallberg Y."/>
            <person name="Tangrot J."/>
            <person name="Rosling A."/>
        </authorList>
    </citation>
    <scope>NUCLEOTIDE SEQUENCE</scope>
    <source>
        <strain evidence="1">MA453B</strain>
    </source>
</reference>